<dbReference type="Proteomes" id="UP000095192">
    <property type="component" value="Unassembled WGS sequence"/>
</dbReference>
<organism evidence="1 2">
    <name type="scientific">Cyclospora cayetanensis</name>
    <dbReference type="NCBI Taxonomy" id="88456"/>
    <lineage>
        <taxon>Eukaryota</taxon>
        <taxon>Sar</taxon>
        <taxon>Alveolata</taxon>
        <taxon>Apicomplexa</taxon>
        <taxon>Conoidasida</taxon>
        <taxon>Coccidia</taxon>
        <taxon>Eucoccidiorida</taxon>
        <taxon>Eimeriorina</taxon>
        <taxon>Eimeriidae</taxon>
        <taxon>Cyclospora</taxon>
    </lineage>
</organism>
<keyword evidence="2" id="KW-1185">Reference proteome</keyword>
<proteinExistence type="predicted"/>
<name>A0A1D3CTT6_9EIME</name>
<dbReference type="AlphaFoldDB" id="A0A1D3CTT6"/>
<evidence type="ECO:0000313" key="2">
    <source>
        <dbReference type="Proteomes" id="UP000095192"/>
    </source>
</evidence>
<sequence>MSVVRCSRGSRNDSILSYDGSRDKVALAVLLHRKKQRLLPLRIYGLQQLLLLQHPRLSVCSCRTCTAAPELFLVLLLTDVSARLAACSSCLLLPRLVEV</sequence>
<dbReference type="InParanoid" id="A0A1D3CTT6"/>
<dbReference type="VEuPathDB" id="ToxoDB:cyc_07424"/>
<gene>
    <name evidence="1" type="ORF">cyc_07424</name>
</gene>
<protein>
    <submittedName>
        <fullName evidence="1">Uncharacterized protein</fullName>
    </submittedName>
</protein>
<accession>A0A1D3CTT6</accession>
<evidence type="ECO:0000313" key="1">
    <source>
        <dbReference type="EMBL" id="OEH74585.1"/>
    </source>
</evidence>
<reference evidence="1 2" key="1">
    <citation type="journal article" date="2016" name="BMC Genomics">
        <title>Comparative genomics reveals Cyclospora cayetanensis possesses coccidia-like metabolism and invasion components but unique surface antigens.</title>
        <authorList>
            <person name="Liu S."/>
            <person name="Wang L."/>
            <person name="Zheng H."/>
            <person name="Xu Z."/>
            <person name="Roellig D.M."/>
            <person name="Li N."/>
            <person name="Frace M.A."/>
            <person name="Tang K."/>
            <person name="Arrowood M.J."/>
            <person name="Moss D.M."/>
            <person name="Zhang L."/>
            <person name="Feng Y."/>
            <person name="Xiao L."/>
        </authorList>
    </citation>
    <scope>NUCLEOTIDE SEQUENCE [LARGE SCALE GENOMIC DNA]</scope>
    <source>
        <strain evidence="1 2">CHN_HEN01</strain>
    </source>
</reference>
<comment type="caution">
    <text evidence="1">The sequence shown here is derived from an EMBL/GenBank/DDBJ whole genome shotgun (WGS) entry which is preliminary data.</text>
</comment>
<dbReference type="EMBL" id="JROU02001996">
    <property type="protein sequence ID" value="OEH74585.1"/>
    <property type="molecule type" value="Genomic_DNA"/>
</dbReference>